<accession>A0A4V6KKJ8</accession>
<dbReference type="AlphaFoldDB" id="A0A4V6KKJ8"/>
<dbReference type="EMBL" id="CABEEZ010000016">
    <property type="protein sequence ID" value="VTR18068.1"/>
    <property type="molecule type" value="Genomic_DNA"/>
</dbReference>
<evidence type="ECO:0000313" key="1">
    <source>
        <dbReference type="EMBL" id="VTR18068.1"/>
    </source>
</evidence>
<reference evidence="1" key="1">
    <citation type="submission" date="2019-05" db="EMBL/GenBank/DDBJ databases">
        <authorList>
            <consortium name="Pathogen Informatics"/>
        </authorList>
    </citation>
    <scope>NUCLEOTIDE SEQUENCE [LARGE SCALE GENOMIC DNA]</scope>
    <source>
        <strain evidence="1">NCTC12965</strain>
    </source>
</reference>
<gene>
    <name evidence="1" type="ORF">NCTC12965_00521</name>
</gene>
<name>A0A4V6KKJ8_SERFO</name>
<organism evidence="1">
    <name type="scientific">Serratia fonticola</name>
    <dbReference type="NCBI Taxonomy" id="47917"/>
    <lineage>
        <taxon>Bacteria</taxon>
        <taxon>Pseudomonadati</taxon>
        <taxon>Pseudomonadota</taxon>
        <taxon>Gammaproteobacteria</taxon>
        <taxon>Enterobacterales</taxon>
        <taxon>Yersiniaceae</taxon>
        <taxon>Serratia</taxon>
    </lineage>
</organism>
<protein>
    <submittedName>
        <fullName evidence="1">Uncharacterized protein</fullName>
    </submittedName>
</protein>
<sequence>MYRFEFGLKGNPVSFLLFWLIANIFAFGSTNSGVSKVFSASVRLKAR</sequence>
<proteinExistence type="predicted"/>